<gene>
    <name evidence="6" type="primary">ssuD</name>
    <name evidence="6" type="ordered locus">RLO149_c021840</name>
</gene>
<evidence type="ECO:0000313" key="7">
    <source>
        <dbReference type="Proteomes" id="UP000001353"/>
    </source>
</evidence>
<dbReference type="STRING" id="391595.RLO149_c021840"/>
<dbReference type="eggNOG" id="COG2141">
    <property type="taxonomic scope" value="Bacteria"/>
</dbReference>
<keyword evidence="2" id="KW-0288">FMN</keyword>
<organism evidence="6 7">
    <name type="scientific">Roseobacter litoralis (strain ATCC 49566 / DSM 6996 / JCM 21268 / NBRC 15278 / OCh 149)</name>
    <dbReference type="NCBI Taxonomy" id="391595"/>
    <lineage>
        <taxon>Bacteria</taxon>
        <taxon>Pseudomonadati</taxon>
        <taxon>Pseudomonadota</taxon>
        <taxon>Alphaproteobacteria</taxon>
        <taxon>Rhodobacterales</taxon>
        <taxon>Roseobacteraceae</taxon>
        <taxon>Roseobacter</taxon>
    </lineage>
</organism>
<proteinExistence type="predicted"/>
<protein>
    <submittedName>
        <fullName evidence="6">Alkanesulfonate monooxygenase SsuD</fullName>
        <ecNumber evidence="6">1.14.14.5</ecNumber>
    </submittedName>
</protein>
<keyword evidence="3 6" id="KW-0560">Oxidoreductase</keyword>
<dbReference type="GO" id="GO:0046306">
    <property type="term" value="P:alkanesulfonate catabolic process"/>
    <property type="evidence" value="ECO:0007669"/>
    <property type="project" value="TreeGrafter"/>
</dbReference>
<dbReference type="Pfam" id="PF00296">
    <property type="entry name" value="Bac_luciferase"/>
    <property type="match status" value="1"/>
</dbReference>
<dbReference type="HOGENOM" id="CLU_027853_1_0_5"/>
<name>F7ZA07_ROSLO</name>
<accession>F7ZA07</accession>
<dbReference type="CDD" id="cd01094">
    <property type="entry name" value="Alkanesulfonate_monoxygenase"/>
    <property type="match status" value="1"/>
</dbReference>
<evidence type="ECO:0000256" key="1">
    <source>
        <dbReference type="ARBA" id="ARBA00022630"/>
    </source>
</evidence>
<dbReference type="GO" id="GO:0008726">
    <property type="term" value="F:alkanesulfonate monooxygenase activity"/>
    <property type="evidence" value="ECO:0007669"/>
    <property type="project" value="UniProtKB-EC"/>
</dbReference>
<keyword evidence="1" id="KW-0285">Flavoprotein</keyword>
<dbReference type="KEGG" id="rli:RLO149_c021840"/>
<reference evidence="6 7" key="1">
    <citation type="journal article" date="2011" name="BMC Genomics">
        <title>Comparative genome analysis and genome-guided physiological analysis of Roseobacter litoralis.</title>
        <authorList>
            <person name="Kalhoefer D."/>
            <person name="Thole S."/>
            <person name="Voget S."/>
            <person name="Lehmann R."/>
            <person name="Liesegang H."/>
            <person name="Wollher A."/>
            <person name="Daniel R."/>
            <person name="Simon M."/>
            <person name="Brinkhoff T."/>
        </authorList>
    </citation>
    <scope>NUCLEOTIDE SEQUENCE [LARGE SCALE GENOMIC DNA]</scope>
    <source>
        <strain evidence="7">ATCC 49566 / DSM 6996 / JCM 21268 / NBRC 15278 / OCh 149</strain>
    </source>
</reference>
<evidence type="ECO:0000256" key="2">
    <source>
        <dbReference type="ARBA" id="ARBA00022643"/>
    </source>
</evidence>
<keyword evidence="7" id="KW-1185">Reference proteome</keyword>
<dbReference type="InterPro" id="IPR036661">
    <property type="entry name" value="Luciferase-like_sf"/>
</dbReference>
<dbReference type="InterPro" id="IPR011251">
    <property type="entry name" value="Luciferase-like_dom"/>
</dbReference>
<dbReference type="Gene3D" id="3.20.20.30">
    <property type="entry name" value="Luciferase-like domain"/>
    <property type="match status" value="1"/>
</dbReference>
<evidence type="ECO:0000259" key="5">
    <source>
        <dbReference type="Pfam" id="PF00296"/>
    </source>
</evidence>
<dbReference type="PANTHER" id="PTHR42847:SF4">
    <property type="entry name" value="ALKANESULFONATE MONOOXYGENASE-RELATED"/>
    <property type="match status" value="1"/>
</dbReference>
<dbReference type="PANTHER" id="PTHR42847">
    <property type="entry name" value="ALKANESULFONATE MONOOXYGENASE"/>
    <property type="match status" value="1"/>
</dbReference>
<dbReference type="Proteomes" id="UP000001353">
    <property type="component" value="Chromosome"/>
</dbReference>
<dbReference type="InterPro" id="IPR050172">
    <property type="entry name" value="SsuD_RutA_monooxygenase"/>
</dbReference>
<dbReference type="EMBL" id="CP002623">
    <property type="protein sequence ID" value="AEI94160.1"/>
    <property type="molecule type" value="Genomic_DNA"/>
</dbReference>
<evidence type="ECO:0000256" key="3">
    <source>
        <dbReference type="ARBA" id="ARBA00023002"/>
    </source>
</evidence>
<feature type="domain" description="Luciferase-like" evidence="5">
    <location>
        <begin position="62"/>
        <end position="355"/>
    </location>
</feature>
<dbReference type="SUPFAM" id="SSF51679">
    <property type="entry name" value="Bacterial luciferase-like"/>
    <property type="match status" value="1"/>
</dbReference>
<dbReference type="AlphaFoldDB" id="F7ZA07"/>
<keyword evidence="4 6" id="KW-0503">Monooxygenase</keyword>
<evidence type="ECO:0000313" key="6">
    <source>
        <dbReference type="EMBL" id="AEI94160.1"/>
    </source>
</evidence>
<sequence length="406" mass="45090">MIDLHILQCYSRKIRHASESAKMTVVPITSADLMAAEVSWFSALCSDDYQFLGVPDGDLRSSWAHCSDIVKTAEAQGFRNILCPSSYQVGQDTLSFVAGCAPITQNINLLAAVRCGEMQPIMLARTLATLDHMLKGRLTVNIISSDFPGQKEPSSYRYQRSREVVQILKQAWIRDQIDHAGEVYNFSGLTTDPVKPYQTGGPLLYFGGYSPDALDLCAEYCDVYLMWPEPKDALADRMRAVHDRAAARGRTLDYGLRVHVIVRDTQAEAQEYAEYIVSKLDDEQGRKIRERALDAASLGVAHQSKNRDIADDYGYIEPHLWTGIGRARSGCGAALVGSADQVLSEIESYRKMGMRAFIFSGYPHIDEAEHFGRLVLPELETCSLPHAYGRVPDTCPATPLGTGERR</sequence>
<dbReference type="EC" id="1.14.14.5" evidence="6"/>
<evidence type="ECO:0000256" key="4">
    <source>
        <dbReference type="ARBA" id="ARBA00023033"/>
    </source>
</evidence>